<dbReference type="RefSeq" id="WP_121157717.1">
    <property type="nucleotide sequence ID" value="NZ_RBKT01000001.1"/>
</dbReference>
<evidence type="ECO:0000313" key="2">
    <source>
        <dbReference type="Proteomes" id="UP000277671"/>
    </source>
</evidence>
<proteinExistence type="predicted"/>
<organism evidence="1 2">
    <name type="scientific">Micromonospora pisi</name>
    <dbReference type="NCBI Taxonomy" id="589240"/>
    <lineage>
        <taxon>Bacteria</taxon>
        <taxon>Bacillati</taxon>
        <taxon>Actinomycetota</taxon>
        <taxon>Actinomycetes</taxon>
        <taxon>Micromonosporales</taxon>
        <taxon>Micromonosporaceae</taxon>
        <taxon>Micromonospora</taxon>
    </lineage>
</organism>
<evidence type="ECO:0000313" key="1">
    <source>
        <dbReference type="EMBL" id="RKR89236.1"/>
    </source>
</evidence>
<protein>
    <submittedName>
        <fullName evidence="1">Uncharacterized protein</fullName>
    </submittedName>
</protein>
<reference evidence="1 2" key="1">
    <citation type="submission" date="2018-10" db="EMBL/GenBank/DDBJ databases">
        <title>Sequencing the genomes of 1000 actinobacteria strains.</title>
        <authorList>
            <person name="Klenk H.-P."/>
        </authorList>
    </citation>
    <scope>NUCLEOTIDE SEQUENCE [LARGE SCALE GENOMIC DNA]</scope>
    <source>
        <strain evidence="1 2">DSM 45175</strain>
    </source>
</reference>
<dbReference type="Proteomes" id="UP000277671">
    <property type="component" value="Unassembled WGS sequence"/>
</dbReference>
<sequence>MLHEIRTPRWKRLAGRGRAATVTVSMAAGLVAVVAQPAYAIGYHFEENSSWAYTDAHRPTKIYIDGEGDLPVGSWVDDRDRVHTARAYYTFDITRYRGAVINSAIVSARETSVTDCTQRPPVELWRTAPVVADKSNWKSPPAELAKLYTSVQTEGGCPRPRVEWNAAEGVRQALAEGASTLTLALRLPAGLETDPAQGRRFTSSLGLSVGYNHPPSVPTDLTTGSDKPCATTAPGPLLGRGNVGLAATISDPDNVSGGSADNLTALFAVWPVDNPAARVERTTGLTGVGRVGVGIPLEYLEHGGSYAWAVRTSDPQDASAWSATCYFNMDMTGPDQPPTVSSTDYPDDGNFHSGTGIPGEFSFGPNGVTDIEGYYYSTVGGALGDWVAAGPGGTATVTITPQESGGASLYVTSVDRAGNRSSATAYRYLVRDNGPIVEGEITAVGVSGTLTFRPRLEGVVQYRYQFNGEPEQIIAARADGSAEVSVTLLAGGFRELTVTSRTAAGLEATTTRTFYLRTEPSVTSVEYPRYESSGGTGVPGRFTFTPGLPGVVSYLYSFAPGGPEQSVAADATGTAVLSWTPTVAGLHHLRVRSVSADGTQSPVYDYLFTVINHLPEVVGGLYDDTYVDPYGGPGVTGWFYVSSAVADVTEFVYQFNDGPQQTIPAEFGTARILFTPTFGGRQVLEVGSRTTSGVESAVVSFPFQVYSAPLVNSADYPENAYGGLPGVPGTFTLTGQLPGTVEYRYRYDFFGEEQTVAATDGNASIVWTPPHSGWFYFEVYGVTADGTRSDTRSYSFGVRELNPDPVD</sequence>
<comment type="caution">
    <text evidence="1">The sequence shown here is derived from an EMBL/GenBank/DDBJ whole genome shotgun (WGS) entry which is preliminary data.</text>
</comment>
<keyword evidence="2" id="KW-1185">Reference proteome</keyword>
<dbReference type="EMBL" id="RBKT01000001">
    <property type="protein sequence ID" value="RKR89236.1"/>
    <property type="molecule type" value="Genomic_DNA"/>
</dbReference>
<dbReference type="AlphaFoldDB" id="A0A495JJP0"/>
<dbReference type="OrthoDB" id="3439746at2"/>
<gene>
    <name evidence="1" type="ORF">BDK92_3576</name>
</gene>
<name>A0A495JJP0_9ACTN</name>
<accession>A0A495JJP0</accession>